<dbReference type="SUPFAM" id="SSF52402">
    <property type="entry name" value="Adenine nucleotide alpha hydrolases-like"/>
    <property type="match status" value="1"/>
</dbReference>
<dbReference type="AlphaFoldDB" id="A0A9E7R6N5"/>
<dbReference type="Gene3D" id="3.40.50.620">
    <property type="entry name" value="HUPs"/>
    <property type="match status" value="1"/>
</dbReference>
<reference evidence="3" key="1">
    <citation type="submission" date="2022-09" db="EMBL/GenBank/DDBJ databases">
        <title>Diverse halophilic archaea isolated from saline environments.</title>
        <authorList>
            <person name="Cui H.-L."/>
        </authorList>
    </citation>
    <scope>NUCLEOTIDE SEQUENCE</scope>
    <source>
        <strain evidence="3">ZS-35-S2</strain>
    </source>
</reference>
<protein>
    <submittedName>
        <fullName evidence="3">Universal stress protein</fullName>
    </submittedName>
</protein>
<evidence type="ECO:0000256" key="1">
    <source>
        <dbReference type="SAM" id="MobiDB-lite"/>
    </source>
</evidence>
<keyword evidence="4" id="KW-1185">Reference proteome</keyword>
<dbReference type="Proteomes" id="UP001057580">
    <property type="component" value="Chromosome"/>
</dbReference>
<feature type="region of interest" description="Disordered" evidence="1">
    <location>
        <begin position="72"/>
        <end position="96"/>
    </location>
</feature>
<dbReference type="InterPro" id="IPR014729">
    <property type="entry name" value="Rossmann-like_a/b/a_fold"/>
</dbReference>
<organism evidence="3 4">
    <name type="scientific">Salinirubellus salinus</name>
    <dbReference type="NCBI Taxonomy" id="1364945"/>
    <lineage>
        <taxon>Archaea</taxon>
        <taxon>Methanobacteriati</taxon>
        <taxon>Methanobacteriota</taxon>
        <taxon>Stenosarchaea group</taxon>
        <taxon>Halobacteria</taxon>
        <taxon>Halobacteriales</taxon>
        <taxon>Natronomonadaceae</taxon>
        <taxon>Salinirubellus</taxon>
    </lineage>
</organism>
<evidence type="ECO:0000313" key="4">
    <source>
        <dbReference type="Proteomes" id="UP001057580"/>
    </source>
</evidence>
<dbReference type="Pfam" id="PF00582">
    <property type="entry name" value="Usp"/>
    <property type="match status" value="1"/>
</dbReference>
<dbReference type="InterPro" id="IPR006016">
    <property type="entry name" value="UspA"/>
</dbReference>
<gene>
    <name evidence="3" type="ORF">N0B31_11090</name>
</gene>
<feature type="domain" description="UspA" evidence="2">
    <location>
        <begin position="2"/>
        <end position="120"/>
    </location>
</feature>
<evidence type="ECO:0000313" key="3">
    <source>
        <dbReference type="EMBL" id="UWM56819.1"/>
    </source>
</evidence>
<dbReference type="EMBL" id="CP104003">
    <property type="protein sequence ID" value="UWM56819.1"/>
    <property type="molecule type" value="Genomic_DNA"/>
</dbReference>
<proteinExistence type="predicted"/>
<sequence length="149" mass="16272">MTLLAPYDGSPLARAAVRRAAEFGTFREEGVVVLTVVPEDAAFAEDRGWVDEEAAYDPETVEERLEAEVADLAPDATFRAERPDPSESLSSSTPDDILRTIREVARELEASVLFVGSDNADRLAVPTESIGSHLTDDPEYDVYIARTAE</sequence>
<dbReference type="GeneID" id="74942974"/>
<accession>A0A9E7R6N5</accession>
<evidence type="ECO:0000259" key="2">
    <source>
        <dbReference type="Pfam" id="PF00582"/>
    </source>
</evidence>
<dbReference type="RefSeq" id="WP_260643933.1">
    <property type="nucleotide sequence ID" value="NZ_CP104003.1"/>
</dbReference>
<name>A0A9E7R6N5_9EURY</name>
<dbReference type="KEGG" id="ssai:N0B31_11090"/>